<evidence type="ECO:0000256" key="2">
    <source>
        <dbReference type="PROSITE-ProRule" id="PRU00703"/>
    </source>
</evidence>
<dbReference type="PANTHER" id="PTHR43080:SF26">
    <property type="entry name" value="REGULATORY PROTEIN"/>
    <property type="match status" value="1"/>
</dbReference>
<dbReference type="AlphaFoldDB" id="A0A6N2U7Z7"/>
<dbReference type="InterPro" id="IPR046342">
    <property type="entry name" value="CBS_dom_sf"/>
</dbReference>
<proteinExistence type="predicted"/>
<sequence>MSSYQKPPVKGGFFLYFSPNFNNSIIDSHVPSYYHKVSVCLQATGKAKVHNVNILFFLTPKSEVAYIFEDDTLRQTIEKMEHRKFSCIPLLSVDGRYTGTISEGDLLWGLKRLNTMNVKEMEDISIMAIPRRATYKPVHADADMEDLLDRAINQNYVPVVDDQGFFIGIITRKEIIKYCYNELKKAYADKTTSDSEKHHTK</sequence>
<reference evidence="4" key="1">
    <citation type="submission" date="2019-11" db="EMBL/GenBank/DDBJ databases">
        <authorList>
            <person name="Feng L."/>
        </authorList>
    </citation>
    <scope>NUCLEOTIDE SEQUENCE</scope>
    <source>
        <strain evidence="4">BgluceraseaLFYP119</strain>
    </source>
</reference>
<dbReference type="Pfam" id="PF00571">
    <property type="entry name" value="CBS"/>
    <property type="match status" value="2"/>
</dbReference>
<keyword evidence="1 2" id="KW-0129">CBS domain</keyword>
<dbReference type="EMBL" id="CACRST010000018">
    <property type="protein sequence ID" value="VYT13559.1"/>
    <property type="molecule type" value="Genomic_DNA"/>
</dbReference>
<dbReference type="InterPro" id="IPR051257">
    <property type="entry name" value="Diverse_CBS-Domain"/>
</dbReference>
<feature type="domain" description="CBS" evidence="3">
    <location>
        <begin position="58"/>
        <end position="116"/>
    </location>
</feature>
<accession>A0A6N2U7Z7</accession>
<protein>
    <submittedName>
        <fullName evidence="4">CBS domain protein</fullName>
    </submittedName>
</protein>
<dbReference type="Gene3D" id="3.10.580.10">
    <property type="entry name" value="CBS-domain"/>
    <property type="match status" value="1"/>
</dbReference>
<dbReference type="PANTHER" id="PTHR43080">
    <property type="entry name" value="CBS DOMAIN-CONTAINING PROTEIN CBSX3, MITOCHONDRIAL"/>
    <property type="match status" value="1"/>
</dbReference>
<evidence type="ECO:0000313" key="4">
    <source>
        <dbReference type="EMBL" id="VYT13559.1"/>
    </source>
</evidence>
<dbReference type="SUPFAM" id="SSF54631">
    <property type="entry name" value="CBS-domain pair"/>
    <property type="match status" value="1"/>
</dbReference>
<organism evidence="4">
    <name type="scientific">Blautia glucerasea</name>
    <dbReference type="NCBI Taxonomy" id="536633"/>
    <lineage>
        <taxon>Bacteria</taxon>
        <taxon>Bacillati</taxon>
        <taxon>Bacillota</taxon>
        <taxon>Clostridia</taxon>
        <taxon>Lachnospirales</taxon>
        <taxon>Lachnospiraceae</taxon>
        <taxon>Blautia</taxon>
    </lineage>
</organism>
<gene>
    <name evidence="4" type="ORF">BGLFYP119_01946</name>
</gene>
<dbReference type="PROSITE" id="PS51371">
    <property type="entry name" value="CBS"/>
    <property type="match status" value="1"/>
</dbReference>
<dbReference type="InterPro" id="IPR000644">
    <property type="entry name" value="CBS_dom"/>
</dbReference>
<dbReference type="CDD" id="cd09834">
    <property type="entry name" value="CBS_pair_bac"/>
    <property type="match status" value="1"/>
</dbReference>
<name>A0A6N2U7Z7_9FIRM</name>
<evidence type="ECO:0000256" key="1">
    <source>
        <dbReference type="ARBA" id="ARBA00023122"/>
    </source>
</evidence>
<evidence type="ECO:0000259" key="3">
    <source>
        <dbReference type="PROSITE" id="PS51371"/>
    </source>
</evidence>